<evidence type="ECO:0000256" key="4">
    <source>
        <dbReference type="SAM" id="MobiDB-lite"/>
    </source>
</evidence>
<proteinExistence type="predicted"/>
<protein>
    <submittedName>
        <fullName evidence="5">Uncharacterized protein</fullName>
    </submittedName>
</protein>
<dbReference type="PANTHER" id="PTHR24113:SF12">
    <property type="entry name" value="RAN GTPASE-ACTIVATING PROTEIN 1"/>
    <property type="match status" value="1"/>
</dbReference>
<keyword evidence="1" id="KW-0343">GTPase activation</keyword>
<evidence type="ECO:0000256" key="2">
    <source>
        <dbReference type="ARBA" id="ARBA00022614"/>
    </source>
</evidence>
<accession>A0A7S2YC63</accession>
<feature type="compositionally biased region" description="Basic residues" evidence="4">
    <location>
        <begin position="13"/>
        <end position="24"/>
    </location>
</feature>
<dbReference type="Gene3D" id="3.80.10.10">
    <property type="entry name" value="Ribonuclease Inhibitor"/>
    <property type="match status" value="1"/>
</dbReference>
<reference evidence="5" key="1">
    <citation type="submission" date="2021-01" db="EMBL/GenBank/DDBJ databases">
        <authorList>
            <person name="Corre E."/>
            <person name="Pelletier E."/>
            <person name="Niang G."/>
            <person name="Scheremetjew M."/>
            <person name="Finn R."/>
            <person name="Kale V."/>
            <person name="Holt S."/>
            <person name="Cochrane G."/>
            <person name="Meng A."/>
            <person name="Brown T."/>
            <person name="Cohen L."/>
        </authorList>
    </citation>
    <scope>NUCLEOTIDE SEQUENCE</scope>
    <source>
        <strain evidence="5">CCMP125</strain>
    </source>
</reference>
<keyword evidence="2" id="KW-0433">Leucine-rich repeat</keyword>
<dbReference type="GO" id="GO:0006913">
    <property type="term" value="P:nucleocytoplasmic transport"/>
    <property type="evidence" value="ECO:0007669"/>
    <property type="project" value="TreeGrafter"/>
</dbReference>
<evidence type="ECO:0000313" key="5">
    <source>
        <dbReference type="EMBL" id="CAD9966766.1"/>
    </source>
</evidence>
<feature type="region of interest" description="Disordered" evidence="4">
    <location>
        <begin position="1"/>
        <end position="31"/>
    </location>
</feature>
<dbReference type="GO" id="GO:0048471">
    <property type="term" value="C:perinuclear region of cytoplasm"/>
    <property type="evidence" value="ECO:0007669"/>
    <property type="project" value="TreeGrafter"/>
</dbReference>
<feature type="compositionally biased region" description="Low complexity" evidence="4">
    <location>
        <begin position="1"/>
        <end position="10"/>
    </location>
</feature>
<sequence length="628" mass="70736">MGNSSSSPSSTKGRQRRSSARTNKRKDPLAKAKAAHLLFGRHPQATEVVDRTLAKDPHKSPAEDWAMLQSKINDYLSTEHQDPKRLHAANLWNKCQGTELDQVLQSNAIALLDAKWLVNYYYKQQEKNRDEANFPEETLPIILPCRQRLPPEAFLSYPEVKTCRSKHSKLQIIAVSHMWLQPSHPDPKGTTLQLLVTRLQERLRQSRQGIYIGQYPKWAIFWDYASLHQHPDISKGIHRTNEEEQLFRQGLNGLASLFSHPFTHCYKVTQFPSDNYPQGYDLPLGANCAGYNDRGWTFIESSLVSLVKSNSMVRNMSVDESEYVTNIQQAGQKKNREKLPATDSRQAPLTPQQIKERLETLSFTNAKDDRPLVLELYTTEFERRFSSIQILKLANLQWGDAEVEQLSHIMASGYTPQLRELSLEMNLFGQGGCDSLAKALDSTAAPKLKQLGLSNNQAIGDEGISVELARRLMKIRVVELSNIQMGVTTCRRLAQAAADQEGGISLRRLMLLQNPDIGNEGTELLAHLVTHHLHEICLGLCNIGDDGWNALADSVAVGGPEFNSPLTLVSLYAAPFVTEVGYRHMARLLSHCPELKRLVIRQRGSEPISEELRHNLKTACPNSKLTIF</sequence>
<dbReference type="AlphaFoldDB" id="A0A7S2YC63"/>
<dbReference type="InterPro" id="IPR027038">
    <property type="entry name" value="RanGap"/>
</dbReference>
<dbReference type="GO" id="GO:0031267">
    <property type="term" value="F:small GTPase binding"/>
    <property type="evidence" value="ECO:0007669"/>
    <property type="project" value="TreeGrafter"/>
</dbReference>
<dbReference type="GO" id="GO:0005634">
    <property type="term" value="C:nucleus"/>
    <property type="evidence" value="ECO:0007669"/>
    <property type="project" value="TreeGrafter"/>
</dbReference>
<dbReference type="SMART" id="SM00368">
    <property type="entry name" value="LRR_RI"/>
    <property type="match status" value="2"/>
</dbReference>
<feature type="region of interest" description="Disordered" evidence="4">
    <location>
        <begin position="327"/>
        <end position="347"/>
    </location>
</feature>
<evidence type="ECO:0000256" key="3">
    <source>
        <dbReference type="ARBA" id="ARBA00022737"/>
    </source>
</evidence>
<dbReference type="GO" id="GO:0005829">
    <property type="term" value="C:cytosol"/>
    <property type="evidence" value="ECO:0007669"/>
    <property type="project" value="TreeGrafter"/>
</dbReference>
<dbReference type="GO" id="GO:0005096">
    <property type="term" value="F:GTPase activator activity"/>
    <property type="evidence" value="ECO:0007669"/>
    <property type="project" value="UniProtKB-KW"/>
</dbReference>
<keyword evidence="3" id="KW-0677">Repeat</keyword>
<dbReference type="EMBL" id="HBHT01018631">
    <property type="protein sequence ID" value="CAD9966766.1"/>
    <property type="molecule type" value="Transcribed_RNA"/>
</dbReference>
<gene>
    <name evidence="5" type="ORF">APAL1065_LOCUS12501</name>
</gene>
<dbReference type="InterPro" id="IPR032675">
    <property type="entry name" value="LRR_dom_sf"/>
</dbReference>
<name>A0A7S2YC63_9STRA</name>
<dbReference type="SUPFAM" id="SSF52047">
    <property type="entry name" value="RNI-like"/>
    <property type="match status" value="1"/>
</dbReference>
<dbReference type="PANTHER" id="PTHR24113">
    <property type="entry name" value="RAN GTPASE-ACTIVATING PROTEIN 1"/>
    <property type="match status" value="1"/>
</dbReference>
<evidence type="ECO:0000256" key="1">
    <source>
        <dbReference type="ARBA" id="ARBA00022468"/>
    </source>
</evidence>
<organism evidence="5">
    <name type="scientific">Entomoneis paludosa</name>
    <dbReference type="NCBI Taxonomy" id="265537"/>
    <lineage>
        <taxon>Eukaryota</taxon>
        <taxon>Sar</taxon>
        <taxon>Stramenopiles</taxon>
        <taxon>Ochrophyta</taxon>
        <taxon>Bacillariophyta</taxon>
        <taxon>Bacillariophyceae</taxon>
        <taxon>Bacillariophycidae</taxon>
        <taxon>Entomoneidaceae</taxon>
        <taxon>Entomoneis</taxon>
    </lineage>
</organism>